<comment type="similarity">
    <text evidence="1 7 8">Belongs to the phosphohexose mutase family.</text>
</comment>
<dbReference type="Gene3D" id="3.40.120.10">
    <property type="entry name" value="Alpha-D-Glucose-1,6-Bisphosphate, subunit A, domain 3"/>
    <property type="match status" value="3"/>
</dbReference>
<dbReference type="InterPro" id="IPR005843">
    <property type="entry name" value="A-D-PHexomutase_C"/>
</dbReference>
<comment type="PTM">
    <text evidence="7">Activated by phosphorylation.</text>
</comment>
<dbReference type="Pfam" id="PF02880">
    <property type="entry name" value="PGM_PMM_III"/>
    <property type="match status" value="1"/>
</dbReference>
<evidence type="ECO:0000313" key="15">
    <source>
        <dbReference type="Proteomes" id="UP000326961"/>
    </source>
</evidence>
<dbReference type="GO" id="GO:0004615">
    <property type="term" value="F:phosphomannomutase activity"/>
    <property type="evidence" value="ECO:0007669"/>
    <property type="project" value="TreeGrafter"/>
</dbReference>
<dbReference type="PRINTS" id="PR00509">
    <property type="entry name" value="PGMPMM"/>
</dbReference>
<dbReference type="PANTHER" id="PTHR42946:SF1">
    <property type="entry name" value="PHOSPHOGLUCOMUTASE (ALPHA-D-GLUCOSE-1,6-BISPHOSPHATE-DEPENDENT)"/>
    <property type="match status" value="1"/>
</dbReference>
<dbReference type="GO" id="GO:0009252">
    <property type="term" value="P:peptidoglycan biosynthetic process"/>
    <property type="evidence" value="ECO:0007669"/>
    <property type="project" value="TreeGrafter"/>
</dbReference>
<dbReference type="InterPro" id="IPR005846">
    <property type="entry name" value="A-D-PHexomutase_a/b/a-III"/>
</dbReference>
<accession>A0A5P3XGC2</accession>
<keyword evidence="5 7" id="KW-0413">Isomerase</keyword>
<dbReference type="InterPro" id="IPR016066">
    <property type="entry name" value="A-D-PHexomutase_CS"/>
</dbReference>
<dbReference type="GO" id="GO:0005975">
    <property type="term" value="P:carbohydrate metabolic process"/>
    <property type="evidence" value="ECO:0007669"/>
    <property type="project" value="InterPro"/>
</dbReference>
<dbReference type="SUPFAM" id="SSF53738">
    <property type="entry name" value="Phosphoglucomutase, first 3 domains"/>
    <property type="match status" value="3"/>
</dbReference>
<feature type="domain" description="Alpha-D-phosphohexomutase alpha/beta/alpha" evidence="12">
    <location>
        <begin position="158"/>
        <end position="253"/>
    </location>
</feature>
<dbReference type="FunFam" id="3.40.120.10:FF:000001">
    <property type="entry name" value="Phosphoglucosamine mutase"/>
    <property type="match status" value="1"/>
</dbReference>
<dbReference type="InterPro" id="IPR050060">
    <property type="entry name" value="Phosphoglucosamine_mutase"/>
</dbReference>
<comment type="catalytic activity">
    <reaction evidence="6 7 9">
        <text>alpha-D-glucosamine 1-phosphate = D-glucosamine 6-phosphate</text>
        <dbReference type="Rhea" id="RHEA:23424"/>
        <dbReference type="ChEBI" id="CHEBI:58516"/>
        <dbReference type="ChEBI" id="CHEBI:58725"/>
        <dbReference type="EC" id="5.4.2.10"/>
    </reaction>
</comment>
<protein>
    <recommendedName>
        <fullName evidence="7 9">Phosphoglucosamine mutase</fullName>
        <ecNumber evidence="7 9">5.4.2.10</ecNumber>
    </recommendedName>
</protein>
<dbReference type="SUPFAM" id="SSF55957">
    <property type="entry name" value="Phosphoglucomutase, C-terminal domain"/>
    <property type="match status" value="1"/>
</dbReference>
<dbReference type="InterPro" id="IPR005844">
    <property type="entry name" value="A-D-PHexomutase_a/b/a-I"/>
</dbReference>
<feature type="modified residue" description="Phosphoserine" evidence="7">
    <location>
        <position position="100"/>
    </location>
</feature>
<dbReference type="GO" id="GO:0006048">
    <property type="term" value="P:UDP-N-acetylglucosamine biosynthetic process"/>
    <property type="evidence" value="ECO:0007669"/>
    <property type="project" value="TreeGrafter"/>
</dbReference>
<evidence type="ECO:0000256" key="8">
    <source>
        <dbReference type="RuleBase" id="RU004326"/>
    </source>
</evidence>
<comment type="cofactor">
    <cofactor evidence="7">
        <name>Mg(2+)</name>
        <dbReference type="ChEBI" id="CHEBI:18420"/>
    </cofactor>
    <text evidence="7">Binds 1 Mg(2+) ion per subunit.</text>
</comment>
<proteinExistence type="inferred from homology"/>
<dbReference type="InterPro" id="IPR005841">
    <property type="entry name" value="Alpha-D-phosphohexomutase_SF"/>
</dbReference>
<dbReference type="PANTHER" id="PTHR42946">
    <property type="entry name" value="PHOSPHOHEXOSE MUTASE"/>
    <property type="match status" value="1"/>
</dbReference>
<gene>
    <name evidence="7" type="primary">glmM</name>
    <name evidence="14" type="ORF">D4A35_11130</name>
</gene>
<dbReference type="GO" id="GO:0005829">
    <property type="term" value="C:cytosol"/>
    <property type="evidence" value="ECO:0007669"/>
    <property type="project" value="TreeGrafter"/>
</dbReference>
<dbReference type="GO" id="GO:0000287">
    <property type="term" value="F:magnesium ion binding"/>
    <property type="evidence" value="ECO:0007669"/>
    <property type="project" value="UniProtKB-UniRule"/>
</dbReference>
<feature type="active site" description="Phosphoserine intermediate" evidence="7">
    <location>
        <position position="100"/>
    </location>
</feature>
<feature type="domain" description="Alpha-D-phosphohexomutase alpha/beta/alpha" evidence="13">
    <location>
        <begin position="257"/>
        <end position="369"/>
    </location>
</feature>
<keyword evidence="2 7" id="KW-0597">Phosphoprotein</keyword>
<dbReference type="CDD" id="cd05802">
    <property type="entry name" value="GlmM"/>
    <property type="match status" value="1"/>
</dbReference>
<feature type="domain" description="Alpha-D-phosphohexomutase C-terminal" evidence="10">
    <location>
        <begin position="373"/>
        <end position="441"/>
    </location>
</feature>
<evidence type="ECO:0000259" key="11">
    <source>
        <dbReference type="Pfam" id="PF02878"/>
    </source>
</evidence>
<dbReference type="AlphaFoldDB" id="A0A5P3XGC2"/>
<evidence type="ECO:0000256" key="6">
    <source>
        <dbReference type="ARBA" id="ARBA00050364"/>
    </source>
</evidence>
<dbReference type="EC" id="5.4.2.10" evidence="7 9"/>
<feature type="domain" description="Alpha-D-phosphohexomutase alpha/beta/alpha" evidence="11">
    <location>
        <begin position="2"/>
        <end position="136"/>
    </location>
</feature>
<dbReference type="Proteomes" id="UP000326961">
    <property type="component" value="Chromosome"/>
</dbReference>
<dbReference type="NCBIfam" id="NF008139">
    <property type="entry name" value="PRK10887.1"/>
    <property type="match status" value="1"/>
</dbReference>
<dbReference type="Pfam" id="PF02879">
    <property type="entry name" value="PGM_PMM_II"/>
    <property type="match status" value="1"/>
</dbReference>
<evidence type="ECO:0000256" key="7">
    <source>
        <dbReference type="HAMAP-Rule" id="MF_01554"/>
    </source>
</evidence>
<organism evidence="14 15">
    <name type="scientific">Paraclostridium bifermentans</name>
    <name type="common">Clostridium bifermentans</name>
    <dbReference type="NCBI Taxonomy" id="1490"/>
    <lineage>
        <taxon>Bacteria</taxon>
        <taxon>Bacillati</taxon>
        <taxon>Bacillota</taxon>
        <taxon>Clostridia</taxon>
        <taxon>Peptostreptococcales</taxon>
        <taxon>Peptostreptococcaceae</taxon>
        <taxon>Paraclostridium</taxon>
    </lineage>
</organism>
<sequence>MRKYFGTDGVRGIANTELNCELAYKLGRAGGYVLTKGKDKVKVVVGKDTRVSGDMLESALIAGLMSVGCDIITVGVIPTPGVAYLTKHYNADCGVVISASHNPVEYNGIKFFNENGYKLDDSIELEIESYIDDIEKVEVHPTGDKVGKKIHEHDAVRDYVDYLKTIVDIDFNGLKVVLDCANGAAYKVAPMVFEELGADVVAINNTPDGNNINDNCGSTHPEGLQEEVLRNNADLGLAYDGDADRLIAVNEKGQIVDGDHIMILSAIYMKKHNKLAKDTLVVTVMSNIGLVIAAKENNINLATTAVGDRYVLEKMKNSGYNLGGEQSGHMIFLDYNTTGDGTLSSLVLAQIVKEEGKTLSELAAVMNQYPQVLVNARIKNENKNRYMEIPEIKAEIERIEKLMDGCGRVLIRPSGTEPLVRVMLEGKDEGQLKELATNLANLIQEKLS</sequence>
<comment type="function">
    <text evidence="7 9">Catalyzes the conversion of glucosamine-6-phosphate to glucosamine-1-phosphate.</text>
</comment>
<evidence type="ECO:0000256" key="1">
    <source>
        <dbReference type="ARBA" id="ARBA00010231"/>
    </source>
</evidence>
<feature type="binding site" evidence="7">
    <location>
        <position position="240"/>
    </location>
    <ligand>
        <name>Mg(2+)</name>
        <dbReference type="ChEBI" id="CHEBI:18420"/>
    </ligand>
</feature>
<name>A0A5P3XGC2_PARBF</name>
<evidence type="ECO:0000256" key="3">
    <source>
        <dbReference type="ARBA" id="ARBA00022723"/>
    </source>
</evidence>
<evidence type="ECO:0000259" key="12">
    <source>
        <dbReference type="Pfam" id="PF02879"/>
    </source>
</evidence>
<dbReference type="Gene3D" id="3.30.310.50">
    <property type="entry name" value="Alpha-D-phosphohexomutase, C-terminal domain"/>
    <property type="match status" value="1"/>
</dbReference>
<evidence type="ECO:0000313" key="14">
    <source>
        <dbReference type="EMBL" id="QEZ69410.1"/>
    </source>
</evidence>
<dbReference type="FunFam" id="3.30.310.50:FF:000001">
    <property type="entry name" value="Phosphoglucosamine mutase"/>
    <property type="match status" value="1"/>
</dbReference>
<dbReference type="FunFam" id="3.40.120.10:FF:000003">
    <property type="entry name" value="Phosphoglucosamine mutase"/>
    <property type="match status" value="1"/>
</dbReference>
<dbReference type="Pfam" id="PF02878">
    <property type="entry name" value="PGM_PMM_I"/>
    <property type="match status" value="1"/>
</dbReference>
<dbReference type="GO" id="GO:0008966">
    <property type="term" value="F:phosphoglucosamine mutase activity"/>
    <property type="evidence" value="ECO:0007669"/>
    <property type="project" value="UniProtKB-UniRule"/>
</dbReference>
<dbReference type="HAMAP" id="MF_01554_B">
    <property type="entry name" value="GlmM_B"/>
    <property type="match status" value="1"/>
</dbReference>
<dbReference type="EMBL" id="CP032452">
    <property type="protein sequence ID" value="QEZ69410.1"/>
    <property type="molecule type" value="Genomic_DNA"/>
</dbReference>
<dbReference type="PROSITE" id="PS00710">
    <property type="entry name" value="PGM_PMM"/>
    <property type="match status" value="1"/>
</dbReference>
<dbReference type="RefSeq" id="WP_150886814.1">
    <property type="nucleotide sequence ID" value="NZ_CP032452.1"/>
</dbReference>
<dbReference type="InterPro" id="IPR005845">
    <property type="entry name" value="A-D-PHexomutase_a/b/a-II"/>
</dbReference>
<feature type="binding site" evidence="7">
    <location>
        <position position="244"/>
    </location>
    <ligand>
        <name>Mg(2+)</name>
        <dbReference type="ChEBI" id="CHEBI:18420"/>
    </ligand>
</feature>
<evidence type="ECO:0000256" key="2">
    <source>
        <dbReference type="ARBA" id="ARBA00022553"/>
    </source>
</evidence>
<feature type="binding site" evidence="7">
    <location>
        <position position="242"/>
    </location>
    <ligand>
        <name>Mg(2+)</name>
        <dbReference type="ChEBI" id="CHEBI:18420"/>
    </ligand>
</feature>
<keyword evidence="3 7" id="KW-0479">Metal-binding</keyword>
<dbReference type="InterPro" id="IPR016055">
    <property type="entry name" value="A-D-PHexomutase_a/b/a-I/II/III"/>
</dbReference>
<reference evidence="14 15" key="1">
    <citation type="submission" date="2018-09" db="EMBL/GenBank/DDBJ databases">
        <title>A clostridial neurotoxin that targets Anopheles mosquitoes.</title>
        <authorList>
            <person name="Contreras E."/>
            <person name="Masuyer G."/>
            <person name="Qureshi N."/>
            <person name="Chawla S."/>
            <person name="Lim H.L."/>
            <person name="Chen J."/>
            <person name="Stenmark P."/>
            <person name="Gill S."/>
        </authorList>
    </citation>
    <scope>NUCLEOTIDE SEQUENCE [LARGE SCALE GENOMIC DNA]</scope>
    <source>
        <strain evidence="14 15">Cbm</strain>
    </source>
</reference>
<dbReference type="Pfam" id="PF00408">
    <property type="entry name" value="PGM_PMM_IV"/>
    <property type="match status" value="1"/>
</dbReference>
<dbReference type="NCBIfam" id="TIGR01455">
    <property type="entry name" value="glmM"/>
    <property type="match status" value="1"/>
</dbReference>
<dbReference type="InterPro" id="IPR036900">
    <property type="entry name" value="A-D-PHexomutase_C_sf"/>
</dbReference>
<evidence type="ECO:0000259" key="10">
    <source>
        <dbReference type="Pfam" id="PF00408"/>
    </source>
</evidence>
<evidence type="ECO:0000256" key="9">
    <source>
        <dbReference type="RuleBase" id="RU004327"/>
    </source>
</evidence>
<evidence type="ECO:0000259" key="13">
    <source>
        <dbReference type="Pfam" id="PF02880"/>
    </source>
</evidence>
<dbReference type="InterPro" id="IPR006352">
    <property type="entry name" value="GlmM_bact"/>
</dbReference>
<evidence type="ECO:0000256" key="5">
    <source>
        <dbReference type="ARBA" id="ARBA00023235"/>
    </source>
</evidence>
<evidence type="ECO:0000256" key="4">
    <source>
        <dbReference type="ARBA" id="ARBA00022842"/>
    </source>
</evidence>
<feature type="binding site" description="via phosphate group" evidence="7">
    <location>
        <position position="100"/>
    </location>
    <ligand>
        <name>Mg(2+)</name>
        <dbReference type="ChEBI" id="CHEBI:18420"/>
    </ligand>
</feature>
<keyword evidence="4 7" id="KW-0460">Magnesium</keyword>